<dbReference type="EMBL" id="JACHJU010000001">
    <property type="protein sequence ID" value="MBB4938301.1"/>
    <property type="molecule type" value="Genomic_DNA"/>
</dbReference>
<organism evidence="2 3">
    <name type="scientific">Streptosporangium album</name>
    <dbReference type="NCBI Taxonomy" id="47479"/>
    <lineage>
        <taxon>Bacteria</taxon>
        <taxon>Bacillati</taxon>
        <taxon>Actinomycetota</taxon>
        <taxon>Actinomycetes</taxon>
        <taxon>Streptosporangiales</taxon>
        <taxon>Streptosporangiaceae</taxon>
        <taxon>Streptosporangium</taxon>
    </lineage>
</organism>
<feature type="region of interest" description="Disordered" evidence="1">
    <location>
        <begin position="204"/>
        <end position="226"/>
    </location>
</feature>
<dbReference type="Proteomes" id="UP000534286">
    <property type="component" value="Unassembled WGS sequence"/>
</dbReference>
<accession>A0A7W7RU81</accession>
<gene>
    <name evidence="2" type="ORF">FHR32_002606</name>
</gene>
<protein>
    <submittedName>
        <fullName evidence="2">Uncharacterized protein</fullName>
    </submittedName>
</protein>
<keyword evidence="3" id="KW-1185">Reference proteome</keyword>
<sequence length="226" mass="24559">MKFKEHVLMELKAEIVARNKARRLLVRRRLLAGAAVAGIAAAAAVAVPFLNGSGTPAYAVTKNTDGTITLKINEFRDPDQVEKDLAALGLTADVSYVKPGTRCAPDRGHTDVGPSFSKEEINSRDPEVRKRIREAIDNSPNGKAFRMGGGEVRISPQHIKPGQTAVMEFTENEDQTSGPEKPRALWQFSGYLVTGPVKPCKVVDDPSWSKMPDPRTNPEAYPPPGS</sequence>
<evidence type="ECO:0000313" key="3">
    <source>
        <dbReference type="Proteomes" id="UP000534286"/>
    </source>
</evidence>
<evidence type="ECO:0000256" key="1">
    <source>
        <dbReference type="SAM" id="MobiDB-lite"/>
    </source>
</evidence>
<name>A0A7W7RU81_9ACTN</name>
<dbReference type="PROSITE" id="PS51318">
    <property type="entry name" value="TAT"/>
    <property type="match status" value="1"/>
</dbReference>
<evidence type="ECO:0000313" key="2">
    <source>
        <dbReference type="EMBL" id="MBB4938301.1"/>
    </source>
</evidence>
<comment type="caution">
    <text evidence="2">The sequence shown here is derived from an EMBL/GenBank/DDBJ whole genome shotgun (WGS) entry which is preliminary data.</text>
</comment>
<reference evidence="2 3" key="1">
    <citation type="submission" date="2020-08" db="EMBL/GenBank/DDBJ databases">
        <title>Sequencing the genomes of 1000 actinobacteria strains.</title>
        <authorList>
            <person name="Klenk H.-P."/>
        </authorList>
    </citation>
    <scope>NUCLEOTIDE SEQUENCE [LARGE SCALE GENOMIC DNA]</scope>
    <source>
        <strain evidence="2 3">DSM 43023</strain>
    </source>
</reference>
<dbReference type="InterPro" id="IPR006311">
    <property type="entry name" value="TAT_signal"/>
</dbReference>
<dbReference type="AlphaFoldDB" id="A0A7W7RU81"/>
<dbReference type="RefSeq" id="WP_184754507.1">
    <property type="nucleotide sequence ID" value="NZ_BAABEK010000221.1"/>
</dbReference>
<proteinExistence type="predicted"/>